<dbReference type="PANTHER" id="PTHR43226">
    <property type="entry name" value="XAA-PRO AMINOPEPTIDASE 3"/>
    <property type="match status" value="1"/>
</dbReference>
<dbReference type="GO" id="GO:0070006">
    <property type="term" value="F:metalloaminopeptidase activity"/>
    <property type="evidence" value="ECO:0007669"/>
    <property type="project" value="InterPro"/>
</dbReference>
<dbReference type="SUPFAM" id="SSF55920">
    <property type="entry name" value="Creatinase/aminopeptidase"/>
    <property type="match status" value="1"/>
</dbReference>
<dbReference type="RefSeq" id="WP_102715291.1">
    <property type="nucleotide sequence ID" value="NZ_PJKA01000013.1"/>
</dbReference>
<dbReference type="EMBL" id="PJKA01000013">
    <property type="protein sequence ID" value="PNC17081.1"/>
    <property type="molecule type" value="Genomic_DNA"/>
</dbReference>
<dbReference type="Gene3D" id="3.40.350.10">
    <property type="entry name" value="Creatinase/prolidase N-terminal domain"/>
    <property type="match status" value="1"/>
</dbReference>
<dbReference type="Pfam" id="PF00557">
    <property type="entry name" value="Peptidase_M24"/>
    <property type="match status" value="1"/>
</dbReference>
<keyword evidence="6" id="KW-0378">Hydrolase</keyword>
<name>A0A2N8HB42_9BACT</name>
<gene>
    <name evidence="9" type="ORF">CXU22_10605</name>
</gene>
<organism evidence="9 10">
    <name type="scientific">Akkermansia muciniphila</name>
    <dbReference type="NCBI Taxonomy" id="239935"/>
    <lineage>
        <taxon>Bacteria</taxon>
        <taxon>Pseudomonadati</taxon>
        <taxon>Verrucomicrobiota</taxon>
        <taxon>Verrucomicrobiia</taxon>
        <taxon>Verrucomicrobiales</taxon>
        <taxon>Akkermansiaceae</taxon>
        <taxon>Akkermansia</taxon>
    </lineage>
</organism>
<dbReference type="AlphaFoldDB" id="A0A2N8HB42"/>
<keyword evidence="5" id="KW-0479">Metal-binding</keyword>
<dbReference type="PANTHER" id="PTHR43226:SF4">
    <property type="entry name" value="XAA-PRO AMINOPEPTIDASE 3"/>
    <property type="match status" value="1"/>
</dbReference>
<evidence type="ECO:0000256" key="1">
    <source>
        <dbReference type="ARBA" id="ARBA00001424"/>
    </source>
</evidence>
<sequence length="427" mass="48077">MRYEPLPSSFFAGNRAELASRLPAGSMLVLHANDVFPTNADGTFALHQNANLFYLTGIDQEETVLIMTIREDGWDEILLLRETNEQIAIWEGARLTQDQARELSGIQDVRWTNEYDALLDNLVPAATMVFVEANQHPRCTCPVETRNARMTKDLKEKFPDAILKNVYELLSDMRQIKKPEEIKALKKACEITNEGFRALLGFIRPGVGEWQIEGFLANEFISRGPRKFSFLPIIASGKDTCVLHYIQNDKRCGDGDLVLMDIGTEYGNYNSDMTRTVPVNGKFTPRQRAVYESVLNMMTYAKSILRPGILKSEYERLVRVFAAGELVKLGLITPAQVAEKPSDPPIVRKYYMHGCSHFLGLDVHDVGEPNPVVLPGMVFTIEPGIYIAEEGIGIRLENDILIGEKENMDLLADVPLLPDDIERLMAR</sequence>
<dbReference type="Proteomes" id="UP000236000">
    <property type="component" value="Unassembled WGS sequence"/>
</dbReference>
<evidence type="ECO:0000256" key="3">
    <source>
        <dbReference type="ARBA" id="ARBA00008766"/>
    </source>
</evidence>
<evidence type="ECO:0000256" key="4">
    <source>
        <dbReference type="ARBA" id="ARBA00012574"/>
    </source>
</evidence>
<dbReference type="Pfam" id="PF05195">
    <property type="entry name" value="AMP_N"/>
    <property type="match status" value="1"/>
</dbReference>
<comment type="caution">
    <text evidence="9">The sequence shown here is derived from an EMBL/GenBank/DDBJ whole genome shotgun (WGS) entry which is preliminary data.</text>
</comment>
<dbReference type="InterPro" id="IPR029149">
    <property type="entry name" value="Creatin/AminoP/Spt16_N"/>
</dbReference>
<dbReference type="SMART" id="SM01011">
    <property type="entry name" value="AMP_N"/>
    <property type="match status" value="1"/>
</dbReference>
<evidence type="ECO:0000256" key="6">
    <source>
        <dbReference type="ARBA" id="ARBA00022801"/>
    </source>
</evidence>
<dbReference type="InterPro" id="IPR000994">
    <property type="entry name" value="Pept_M24"/>
</dbReference>
<accession>A0A2N8HB42</accession>
<keyword evidence="9" id="KW-0645">Protease</keyword>
<comment type="similarity">
    <text evidence="3">Belongs to the peptidase M24B family.</text>
</comment>
<evidence type="ECO:0000256" key="7">
    <source>
        <dbReference type="ARBA" id="ARBA00023211"/>
    </source>
</evidence>
<evidence type="ECO:0000256" key="5">
    <source>
        <dbReference type="ARBA" id="ARBA00022723"/>
    </source>
</evidence>
<dbReference type="OrthoDB" id="9806388at2"/>
<protein>
    <recommendedName>
        <fullName evidence="4">Xaa-Pro aminopeptidase</fullName>
        <ecNumber evidence="4">3.4.11.9</ecNumber>
    </recommendedName>
</protein>
<dbReference type="EC" id="3.4.11.9" evidence="4"/>
<dbReference type="GO" id="GO:0005829">
    <property type="term" value="C:cytosol"/>
    <property type="evidence" value="ECO:0007669"/>
    <property type="project" value="TreeGrafter"/>
</dbReference>
<proteinExistence type="inferred from homology"/>
<keyword evidence="9" id="KW-0031">Aminopeptidase</keyword>
<reference evidence="9 10" key="1">
    <citation type="journal article" date="2017" name="BMC Genomics">
        <title>Genome sequencing of 39 Akkermansia muciniphila isolates reveals its population structure, genomic and functional diverisity, and global distribution in mammalian gut microbiotas.</title>
        <authorList>
            <person name="Guo X."/>
            <person name="Li S."/>
            <person name="Zhang J."/>
            <person name="Wu F."/>
            <person name="Li X."/>
            <person name="Wu D."/>
            <person name="Zhang M."/>
            <person name="Ou Z."/>
            <person name="Jie Z."/>
            <person name="Yan Q."/>
            <person name="Li P."/>
            <person name="Yi J."/>
            <person name="Peng Y."/>
        </authorList>
    </citation>
    <scope>NUCLEOTIDE SEQUENCE [LARGE SCALE GENOMIC DNA]</scope>
    <source>
        <strain evidence="9 10">GP24</strain>
    </source>
</reference>
<evidence type="ECO:0000256" key="2">
    <source>
        <dbReference type="ARBA" id="ARBA00001936"/>
    </source>
</evidence>
<dbReference type="GO" id="GO:0006508">
    <property type="term" value="P:proteolysis"/>
    <property type="evidence" value="ECO:0007669"/>
    <property type="project" value="TreeGrafter"/>
</dbReference>
<dbReference type="GO" id="GO:0030145">
    <property type="term" value="F:manganese ion binding"/>
    <property type="evidence" value="ECO:0007669"/>
    <property type="project" value="InterPro"/>
</dbReference>
<keyword evidence="7" id="KW-0464">Manganese</keyword>
<dbReference type="InterPro" id="IPR036005">
    <property type="entry name" value="Creatinase/aminopeptidase-like"/>
</dbReference>
<evidence type="ECO:0000259" key="8">
    <source>
        <dbReference type="SMART" id="SM01011"/>
    </source>
</evidence>
<feature type="domain" description="Aminopeptidase P N-terminal" evidence="8">
    <location>
        <begin position="6"/>
        <end position="140"/>
    </location>
</feature>
<dbReference type="InterPro" id="IPR052433">
    <property type="entry name" value="X-Pro_dipept-like"/>
</dbReference>
<dbReference type="Gene3D" id="3.90.230.10">
    <property type="entry name" value="Creatinase/methionine aminopeptidase superfamily"/>
    <property type="match status" value="1"/>
</dbReference>
<evidence type="ECO:0000313" key="10">
    <source>
        <dbReference type="Proteomes" id="UP000236000"/>
    </source>
</evidence>
<evidence type="ECO:0000313" key="9">
    <source>
        <dbReference type="EMBL" id="PNC17081.1"/>
    </source>
</evidence>
<comment type="catalytic activity">
    <reaction evidence="1">
        <text>Release of any N-terminal amino acid, including proline, that is linked to proline, even from a dipeptide or tripeptide.</text>
        <dbReference type="EC" id="3.4.11.9"/>
    </reaction>
</comment>
<dbReference type="SUPFAM" id="SSF53092">
    <property type="entry name" value="Creatinase/prolidase N-terminal domain"/>
    <property type="match status" value="1"/>
</dbReference>
<comment type="cofactor">
    <cofactor evidence="2">
        <name>Mn(2+)</name>
        <dbReference type="ChEBI" id="CHEBI:29035"/>
    </cofactor>
</comment>
<dbReference type="InterPro" id="IPR007865">
    <property type="entry name" value="Aminopep_P_N"/>
</dbReference>